<feature type="transmembrane region" description="Helical" evidence="1">
    <location>
        <begin position="165"/>
        <end position="190"/>
    </location>
</feature>
<feature type="transmembrane region" description="Helical" evidence="1">
    <location>
        <begin position="242"/>
        <end position="263"/>
    </location>
</feature>
<comment type="caution">
    <text evidence="2">The sequence shown here is derived from an EMBL/GenBank/DDBJ whole genome shotgun (WGS) entry which is preliminary data.</text>
</comment>
<feature type="transmembrane region" description="Helical" evidence="1">
    <location>
        <begin position="43"/>
        <end position="67"/>
    </location>
</feature>
<name>A0A3M0G4R4_9ACTN</name>
<keyword evidence="3" id="KW-1185">Reference proteome</keyword>
<keyword evidence="1" id="KW-1133">Transmembrane helix</keyword>
<dbReference type="Pfam" id="PF09948">
    <property type="entry name" value="PpoB2"/>
    <property type="match status" value="1"/>
</dbReference>
<sequence>MSADLTDAPSTTRTRRFLVPVVVGVLATIVLTAGALARPELAPVLAGCVLLVVGFAVMAPCSVQMALTMSRVVTRTQDTRRHGIRTSAGLFAVGYVGFYLPFAVLLGGVARLLGDWAWIAVALGAVASLLLGLSALGAVNLGALSRCRGPLWLLRSGRASFRRPVRAGMAFGQYCATCCGPYILAIAVLAGGSKNFTLGAGIVAGYAVVMAIPFLAPAVLAPETYAQLGAKASRVAPLVERTTGFMLVGLSLALVPVVVAAAVG</sequence>
<dbReference type="InterPro" id="IPR018688">
    <property type="entry name" value="PpoB2-like"/>
</dbReference>
<dbReference type="AlphaFoldDB" id="A0A3M0G4R4"/>
<feature type="transmembrane region" description="Helical" evidence="1">
    <location>
        <begin position="116"/>
        <end position="144"/>
    </location>
</feature>
<dbReference type="Proteomes" id="UP000275256">
    <property type="component" value="Unassembled WGS sequence"/>
</dbReference>
<dbReference type="EMBL" id="REFW01000002">
    <property type="protein sequence ID" value="RMB59824.1"/>
    <property type="molecule type" value="Genomic_DNA"/>
</dbReference>
<keyword evidence="1" id="KW-0472">Membrane</keyword>
<keyword evidence="1" id="KW-0812">Transmembrane</keyword>
<protein>
    <submittedName>
        <fullName evidence="2">Uncharacterized protein</fullName>
    </submittedName>
</protein>
<feature type="transmembrane region" description="Helical" evidence="1">
    <location>
        <begin position="88"/>
        <end position="110"/>
    </location>
</feature>
<evidence type="ECO:0000256" key="1">
    <source>
        <dbReference type="SAM" id="Phobius"/>
    </source>
</evidence>
<evidence type="ECO:0000313" key="3">
    <source>
        <dbReference type="Proteomes" id="UP000275256"/>
    </source>
</evidence>
<feature type="transmembrane region" description="Helical" evidence="1">
    <location>
        <begin position="17"/>
        <end position="37"/>
    </location>
</feature>
<accession>A0A3M0G4R4</accession>
<gene>
    <name evidence="2" type="ORF">EAX62_08750</name>
</gene>
<evidence type="ECO:0000313" key="2">
    <source>
        <dbReference type="EMBL" id="RMB59824.1"/>
    </source>
</evidence>
<reference evidence="2 3" key="1">
    <citation type="submission" date="2018-10" db="EMBL/GenBank/DDBJ databases">
        <title>Tessaracoccus antarcticuss sp. nov., isolated from sediment.</title>
        <authorList>
            <person name="Zhou L.Y."/>
            <person name="Du Z.J."/>
        </authorList>
    </citation>
    <scope>NUCLEOTIDE SEQUENCE [LARGE SCALE GENOMIC DNA]</scope>
    <source>
        <strain evidence="2 3">JDX10</strain>
    </source>
</reference>
<dbReference type="RefSeq" id="WP_121901304.1">
    <property type="nucleotide sequence ID" value="NZ_REFW01000002.1"/>
</dbReference>
<proteinExistence type="predicted"/>
<feature type="transmembrane region" description="Helical" evidence="1">
    <location>
        <begin position="196"/>
        <end position="221"/>
    </location>
</feature>
<organism evidence="2 3">
    <name type="scientific">Tessaracoccus antarcticus</name>
    <dbReference type="NCBI Taxonomy" id="2479848"/>
    <lineage>
        <taxon>Bacteria</taxon>
        <taxon>Bacillati</taxon>
        <taxon>Actinomycetota</taxon>
        <taxon>Actinomycetes</taxon>
        <taxon>Propionibacteriales</taxon>
        <taxon>Propionibacteriaceae</taxon>
        <taxon>Tessaracoccus</taxon>
    </lineage>
</organism>